<dbReference type="PANTHER" id="PTHR43742">
    <property type="entry name" value="TRIMETHYLAMINE-N-OXIDE REDUCTASE"/>
    <property type="match status" value="1"/>
</dbReference>
<evidence type="ECO:0000256" key="4">
    <source>
        <dbReference type="ARBA" id="ARBA00023004"/>
    </source>
</evidence>
<dbReference type="InterPro" id="IPR001433">
    <property type="entry name" value="OxRdtase_FAD/NAD-bd"/>
</dbReference>
<dbReference type="Gene3D" id="3.30.2070.10">
    <property type="entry name" value="Formate dehydrogenase/DMSO reductase"/>
    <property type="match status" value="1"/>
</dbReference>
<dbReference type="PROSITE" id="PS51669">
    <property type="entry name" value="4FE4S_MOW_BIS_MGD"/>
    <property type="match status" value="1"/>
</dbReference>
<feature type="domain" description="2Fe-2S ferredoxin-type" evidence="6">
    <location>
        <begin position="1041"/>
        <end position="1125"/>
    </location>
</feature>
<dbReference type="SMART" id="SM00926">
    <property type="entry name" value="Molybdop_Fe4S4"/>
    <property type="match status" value="1"/>
</dbReference>
<dbReference type="Pfam" id="PF00111">
    <property type="entry name" value="Fer2"/>
    <property type="match status" value="1"/>
</dbReference>
<dbReference type="GO" id="GO:0018818">
    <property type="term" value="F:acetylene hydratase activity"/>
    <property type="evidence" value="ECO:0007669"/>
    <property type="project" value="InterPro"/>
</dbReference>
<dbReference type="InterPro" id="IPR017938">
    <property type="entry name" value="Riboflavin_synthase-like_b-brl"/>
</dbReference>
<dbReference type="Pfam" id="PF04879">
    <property type="entry name" value="Molybdop_Fe4S4"/>
    <property type="match status" value="1"/>
</dbReference>
<dbReference type="InterPro" id="IPR001041">
    <property type="entry name" value="2Fe-2S_ferredoxin-type"/>
</dbReference>
<dbReference type="GO" id="GO:0016491">
    <property type="term" value="F:oxidoreductase activity"/>
    <property type="evidence" value="ECO:0007669"/>
    <property type="project" value="InterPro"/>
</dbReference>
<dbReference type="Pfam" id="PF00970">
    <property type="entry name" value="FAD_binding_6"/>
    <property type="match status" value="1"/>
</dbReference>
<dbReference type="AlphaFoldDB" id="A0A7V8LNH5"/>
<evidence type="ECO:0000256" key="5">
    <source>
        <dbReference type="ARBA" id="ARBA00023014"/>
    </source>
</evidence>
<name>A0A7V8LNH5_9MYCO</name>
<dbReference type="GO" id="GO:0046872">
    <property type="term" value="F:metal ion binding"/>
    <property type="evidence" value="ECO:0007669"/>
    <property type="project" value="UniProtKB-KW"/>
</dbReference>
<feature type="domain" description="FAD-binding FR-type" evidence="7">
    <location>
        <begin position="783"/>
        <end position="886"/>
    </location>
</feature>
<dbReference type="SUPFAM" id="SSF52343">
    <property type="entry name" value="Ferredoxin reductase-like, C-terminal NADP-linked domain"/>
    <property type="match status" value="1"/>
</dbReference>
<evidence type="ECO:0000256" key="2">
    <source>
        <dbReference type="ARBA" id="ARBA00022714"/>
    </source>
</evidence>
<dbReference type="InterPro" id="IPR006657">
    <property type="entry name" value="MoPterin_dinucl-bd_dom"/>
</dbReference>
<dbReference type="GO" id="GO:0043546">
    <property type="term" value="F:molybdopterin cofactor binding"/>
    <property type="evidence" value="ECO:0007669"/>
    <property type="project" value="InterPro"/>
</dbReference>
<dbReference type="InterPro" id="IPR036010">
    <property type="entry name" value="2Fe-2S_ferredoxin-like_sf"/>
</dbReference>
<dbReference type="EMBL" id="LJFS01000020">
    <property type="protein sequence ID" value="KPG32566.1"/>
    <property type="molecule type" value="Genomic_DNA"/>
</dbReference>
<dbReference type="InterPro" id="IPR017927">
    <property type="entry name" value="FAD-bd_FR_type"/>
</dbReference>
<dbReference type="Gene3D" id="2.20.25.90">
    <property type="entry name" value="ADC-like domains"/>
    <property type="match status" value="1"/>
</dbReference>
<evidence type="ECO:0000259" key="8">
    <source>
        <dbReference type="PROSITE" id="PS51669"/>
    </source>
</evidence>
<dbReference type="Pfam" id="PF00175">
    <property type="entry name" value="NAD_binding_1"/>
    <property type="match status" value="1"/>
</dbReference>
<dbReference type="SUPFAM" id="SSF63380">
    <property type="entry name" value="Riboflavin synthase domain-like"/>
    <property type="match status" value="1"/>
</dbReference>
<dbReference type="Gene3D" id="3.10.20.30">
    <property type="match status" value="1"/>
</dbReference>
<dbReference type="GO" id="GO:0051537">
    <property type="term" value="F:2 iron, 2 sulfur cluster binding"/>
    <property type="evidence" value="ECO:0007669"/>
    <property type="project" value="UniProtKB-KW"/>
</dbReference>
<dbReference type="CDD" id="cd00207">
    <property type="entry name" value="fer2"/>
    <property type="match status" value="1"/>
</dbReference>
<proteinExistence type="inferred from homology"/>
<dbReference type="Pfam" id="PF00384">
    <property type="entry name" value="Molybdopterin"/>
    <property type="match status" value="1"/>
</dbReference>
<dbReference type="Gene3D" id="3.40.228.10">
    <property type="entry name" value="Dimethylsulfoxide Reductase, domain 2"/>
    <property type="match status" value="2"/>
</dbReference>
<dbReference type="InterPro" id="IPR039261">
    <property type="entry name" value="FNR_nucleotide-bd"/>
</dbReference>
<dbReference type="InterPro" id="IPR006963">
    <property type="entry name" value="Mopterin_OxRdtase_4Fe-4S_dom"/>
</dbReference>
<keyword evidence="2" id="KW-0001">2Fe-2S</keyword>
<dbReference type="PROSITE" id="PS51085">
    <property type="entry name" value="2FE2S_FER_2"/>
    <property type="match status" value="1"/>
</dbReference>
<dbReference type="SUPFAM" id="SSF54292">
    <property type="entry name" value="2Fe-2S ferredoxin-like"/>
    <property type="match status" value="1"/>
</dbReference>
<dbReference type="Proteomes" id="UP000037843">
    <property type="component" value="Unassembled WGS sequence"/>
</dbReference>
<evidence type="ECO:0000259" key="6">
    <source>
        <dbReference type="PROSITE" id="PS51085"/>
    </source>
</evidence>
<gene>
    <name evidence="9" type="ORF">AN908_16555</name>
    <name evidence="10" type="ORF">AN912_16430</name>
</gene>
<dbReference type="PROSITE" id="PS51384">
    <property type="entry name" value="FAD_FR"/>
    <property type="match status" value="1"/>
</dbReference>
<dbReference type="Gene3D" id="3.40.50.740">
    <property type="match status" value="2"/>
</dbReference>
<keyword evidence="5" id="KW-0411">Iron-sulfur</keyword>
<keyword evidence="3" id="KW-0479">Metal-binding</keyword>
<dbReference type="Gene3D" id="2.40.40.20">
    <property type="match status" value="1"/>
</dbReference>
<dbReference type="PRINTS" id="PR00410">
    <property type="entry name" value="PHEHYDRXLASE"/>
</dbReference>
<dbReference type="KEGG" id="miz:BAB75_11530"/>
<accession>A0A7V8LNH5</accession>
<dbReference type="InterPro" id="IPR037949">
    <property type="entry name" value="MopB_CT_Acetylene-hydratase"/>
</dbReference>
<evidence type="ECO:0000256" key="1">
    <source>
        <dbReference type="ARBA" id="ARBA00010312"/>
    </source>
</evidence>
<dbReference type="InterPro" id="IPR008333">
    <property type="entry name" value="Cbr1-like_FAD-bd_dom"/>
</dbReference>
<keyword evidence="12" id="KW-1185">Reference proteome</keyword>
<dbReference type="SUPFAM" id="SSF53706">
    <property type="entry name" value="Formate dehydrogenase/DMSO reductase, domains 1-3"/>
    <property type="match status" value="1"/>
</dbReference>
<protein>
    <submittedName>
        <fullName evidence="9">Molybdopterin oxidoreductase</fullName>
    </submittedName>
</protein>
<evidence type="ECO:0000313" key="9">
    <source>
        <dbReference type="EMBL" id="KPG09019.1"/>
    </source>
</evidence>
<sequence>MVAAGDGPSTARVIPGFCALCKSRCGALFTVRDDHIVNVEPDFSHPNGDALCAKGRAAPEIADHPARLRTPLRRVSPKGELPARWEPISWDEAIRVTREALTTVKNLNGANAIALQHTSPSGTALSDSMEWIDRLFRLIGSANILSSTENCNWHKDFTHTFTFGARTPPANWLDAKLGILWGHNPAKTWLAQASLVSRARSLGMKLVVIDPRRSTSALDADLWLRVRPGTDAALALCAIRHLIETQRYDKEFIGRWSNAPFLVEDRTGRFLRPEPCSAQFVVWNTRHGHPEITNTESTDSNWMDWSLRYHGIVATAQGPVQARTALSHLWEAAAPWDYPTTSARTGISTHDLRKFVDLLAESMPEIGYHAWTGIAQHAHATQTERAIACLYALLGGFDRRGGNLQLPLLPARSTAVSIPTENIAKGLGQQSHPLGVSQMGYITGADFQNAVLNDDPYPVKALLSFGANPILTQPDSKRTAEALSKLDFYVHVDLFHNPTNEYADVLLPSSSPYENDSVRLGWELTHEGAERLQYRPQLISRRGDTRSDAEIAFLLARALGHDDDEYFSLGLDAARDRVLEPLSITLAELKEQLVVKVPLPTGSEKYRSHGFNTPSRRVELYSERLHDAGQDPVPNFAAAPDGDEVLPYLLSCVKNGYYCHSQHRAINSLRKRAPHPNVYVSEHVAAKHRLSPGMAAEIRTSTGAITMTVEVDPSLSDDVLIAEFGWWEGNPDLGLPALDAFSATGSNYNTIITTAVADPVSGSIPFRSVPCTITSAASSSIWEGRRRFAVTGLRMQTSDIATVTLSPIDGLALPGFISGQYLELSMPERSDHSRRYSMTCQSVDVGSSYEISVKRIDGGEISPLIHQMGIGDEVECTSPAGSFTIPHADNPSPLVFVAIGVGITPFISALRTAAYCTPADRRAHITLLYSSRTFAEMAYADELAQIGQILGDRFRMTTFITRATEAHENPGEHTVIHRRFTPADIPDPLLDAGGRVYYCGPTEAAREIKQYLTVHGVGAHRFFNESFHLPASTGHVPTTDATVRFARSGRTAKWVAAERLTLLALAERNGIPAPSGCRVGQCESCATGLVRGNVRHLVDVNDEYLDGSYCLTCQSLPMGDVVLDL</sequence>
<dbReference type="GeneID" id="45764500"/>
<dbReference type="OrthoDB" id="9801223at2"/>
<dbReference type="InterPro" id="IPR050612">
    <property type="entry name" value="Prok_Mopterin_Oxidored"/>
</dbReference>
<dbReference type="Pfam" id="PF01568">
    <property type="entry name" value="Molydop_binding"/>
    <property type="match status" value="1"/>
</dbReference>
<dbReference type="InterPro" id="IPR009010">
    <property type="entry name" value="Asp_de-COase-like_dom_sf"/>
</dbReference>
<evidence type="ECO:0000259" key="7">
    <source>
        <dbReference type="PROSITE" id="PS51384"/>
    </source>
</evidence>
<feature type="domain" description="4Fe-4S Mo/W bis-MGD-type" evidence="8">
    <location>
        <begin position="11"/>
        <end position="66"/>
    </location>
</feature>
<organism evidence="9 11">
    <name type="scientific">Mycobacteroides immunogenum</name>
    <dbReference type="NCBI Taxonomy" id="83262"/>
    <lineage>
        <taxon>Bacteria</taxon>
        <taxon>Bacillati</taxon>
        <taxon>Actinomycetota</taxon>
        <taxon>Actinomycetes</taxon>
        <taxon>Mycobacteriales</taxon>
        <taxon>Mycobacteriaceae</taxon>
        <taxon>Mycobacteroides</taxon>
    </lineage>
</organism>
<dbReference type="InterPro" id="IPR006656">
    <property type="entry name" value="Mopterin_OxRdtase"/>
</dbReference>
<dbReference type="Gene3D" id="3.40.50.80">
    <property type="entry name" value="Nucleotide-binding domain of ferredoxin-NADP reductase (FNR) module"/>
    <property type="match status" value="1"/>
</dbReference>
<comment type="caution">
    <text evidence="9">The sequence shown here is derived from an EMBL/GenBank/DDBJ whole genome shotgun (WGS) entry which is preliminary data.</text>
</comment>
<dbReference type="Gene3D" id="2.40.30.10">
    <property type="entry name" value="Translation factors"/>
    <property type="match status" value="1"/>
</dbReference>
<evidence type="ECO:0000313" key="10">
    <source>
        <dbReference type="EMBL" id="KPG32566.1"/>
    </source>
</evidence>
<evidence type="ECO:0000313" key="11">
    <source>
        <dbReference type="Proteomes" id="UP000037843"/>
    </source>
</evidence>
<reference evidence="11 12" key="1">
    <citation type="submission" date="2015-09" db="EMBL/GenBank/DDBJ databases">
        <title>Genome Sequences of Mycobacterium immunogenum Isolates, Recuperated from a Chloraminated Drinking Water Distribution System Simulator Subjected to Episodes of Nitrification.</title>
        <authorList>
            <person name="Gomez-Alvarez V."/>
            <person name="Revetta R.P."/>
        </authorList>
    </citation>
    <scope>NUCLEOTIDE SEQUENCE [LARGE SCALE GENOMIC DNA]</scope>
    <source>
        <strain evidence="9 11">H008</strain>
        <strain evidence="10 12">H076</strain>
    </source>
</reference>
<comment type="similarity">
    <text evidence="1">Belongs to the prokaryotic molybdopterin-containing oxidoreductase family.</text>
</comment>
<dbReference type="EMBL" id="LJFO01000009">
    <property type="protein sequence ID" value="KPG09019.1"/>
    <property type="molecule type" value="Genomic_DNA"/>
</dbReference>
<dbReference type="SUPFAM" id="SSF50692">
    <property type="entry name" value="ADC-like"/>
    <property type="match status" value="1"/>
</dbReference>
<dbReference type="PANTHER" id="PTHR43742:SF6">
    <property type="entry name" value="OXIDOREDUCTASE YYAE-RELATED"/>
    <property type="match status" value="1"/>
</dbReference>
<dbReference type="InterPro" id="IPR012675">
    <property type="entry name" value="Beta-grasp_dom_sf"/>
</dbReference>
<keyword evidence="4" id="KW-0408">Iron</keyword>
<evidence type="ECO:0000256" key="3">
    <source>
        <dbReference type="ARBA" id="ARBA00022723"/>
    </source>
</evidence>
<dbReference type="RefSeq" id="WP_054173161.1">
    <property type="nucleotide sequence ID" value="NZ_CP011530.1"/>
</dbReference>
<dbReference type="CDD" id="cd02781">
    <property type="entry name" value="MopB_CT_Acetylene-hydratase"/>
    <property type="match status" value="1"/>
</dbReference>
<dbReference type="Proteomes" id="UP000037962">
    <property type="component" value="Unassembled WGS sequence"/>
</dbReference>
<evidence type="ECO:0000313" key="12">
    <source>
        <dbReference type="Proteomes" id="UP000037962"/>
    </source>
</evidence>